<dbReference type="AlphaFoldDB" id="A0A4V5U7V9"/>
<dbReference type="OrthoDB" id="5518630at2"/>
<accession>A0A4V5U7V9</accession>
<sequence>MSTMVIIDGDPLQFSAQFGDSTVTPTGSLRISGSGEATIAEKKICIVGDEKKVSVAATYIKGAFTTPGKGTLTIVSLAADQQAAFATAQTPIIVRGSQFSAQFTPETPAQNPGGQPAPMTPAAGTGTFTNMQSFVTAG</sequence>
<evidence type="ECO:0000256" key="1">
    <source>
        <dbReference type="SAM" id="MobiDB-lite"/>
    </source>
</evidence>
<evidence type="ECO:0000313" key="2">
    <source>
        <dbReference type="EMBL" id="MBD8109118.1"/>
    </source>
</evidence>
<reference evidence="3 4" key="1">
    <citation type="journal article" date="2019" name="Sci. Rep.">
        <title>Differences in resource use lead to coexistence of seed-transmitted microbial populations.</title>
        <authorList>
            <person name="Torres-Cortes G."/>
            <person name="Garcia B.J."/>
            <person name="Compant S."/>
            <person name="Rezki S."/>
            <person name="Jones P."/>
            <person name="Preveaux A."/>
            <person name="Briand M."/>
            <person name="Roulet A."/>
            <person name="Bouchez O."/>
            <person name="Jacobson D."/>
            <person name="Barret M."/>
        </authorList>
    </citation>
    <scope>NUCLEOTIDE SEQUENCE [LARGE SCALE GENOMIC DNA]</scope>
    <source>
        <strain evidence="3 4">CFBP13511</strain>
    </source>
</reference>
<dbReference type="Proteomes" id="UP000661012">
    <property type="component" value="Unassembled WGS sequence"/>
</dbReference>
<organism evidence="3 4">
    <name type="scientific">Erwinia persicina</name>
    <dbReference type="NCBI Taxonomy" id="55211"/>
    <lineage>
        <taxon>Bacteria</taxon>
        <taxon>Pseudomonadati</taxon>
        <taxon>Pseudomonadota</taxon>
        <taxon>Gammaproteobacteria</taxon>
        <taxon>Enterobacterales</taxon>
        <taxon>Erwiniaceae</taxon>
        <taxon>Erwinia</taxon>
    </lineage>
</organism>
<feature type="compositionally biased region" description="Polar residues" evidence="1">
    <location>
        <begin position="103"/>
        <end position="113"/>
    </location>
</feature>
<dbReference type="Pfam" id="PF19267">
    <property type="entry name" value="CIS_spike_tip"/>
    <property type="match status" value="1"/>
</dbReference>
<dbReference type="EMBL" id="JACYNN010000034">
    <property type="protein sequence ID" value="MBD8109118.1"/>
    <property type="molecule type" value="Genomic_DNA"/>
</dbReference>
<keyword evidence="5" id="KW-1185">Reference proteome</keyword>
<protein>
    <submittedName>
        <fullName evidence="3">Uncharacterized protein</fullName>
    </submittedName>
</protein>
<proteinExistence type="predicted"/>
<dbReference type="InterPro" id="IPR045362">
    <property type="entry name" value="CIS_spike_tip"/>
</dbReference>
<name>A0A4V5U7V9_9GAMM</name>
<evidence type="ECO:0000313" key="4">
    <source>
        <dbReference type="Proteomes" id="UP000306393"/>
    </source>
</evidence>
<reference evidence="2 5" key="2">
    <citation type="journal article" date="2020" name="FEMS Microbiol. Ecol.">
        <title>Temporal dynamics of bacterial communities during seed development and maturation.</title>
        <authorList>
            <person name="Chesneau G."/>
            <person name="Torres-Cortes G."/>
            <person name="Briand M."/>
            <person name="Darrasse A."/>
            <person name="Preveaux A."/>
            <person name="Marais C."/>
            <person name="Jacques M.A."/>
            <person name="Shade A."/>
            <person name="Barret M."/>
        </authorList>
    </citation>
    <scope>NUCLEOTIDE SEQUENCE [LARGE SCALE GENOMIC DNA]</scope>
    <source>
        <strain evidence="2 5">CFBP13732</strain>
    </source>
</reference>
<dbReference type="EMBL" id="QGAC01000035">
    <property type="protein sequence ID" value="TKJ83637.1"/>
    <property type="molecule type" value="Genomic_DNA"/>
</dbReference>
<dbReference type="Proteomes" id="UP000306393">
    <property type="component" value="Unassembled WGS sequence"/>
</dbReference>
<dbReference type="RefSeq" id="WP_137270124.1">
    <property type="nucleotide sequence ID" value="NZ_JACYMQ010000020.1"/>
</dbReference>
<comment type="caution">
    <text evidence="3">The sequence shown here is derived from an EMBL/GenBank/DDBJ whole genome shotgun (WGS) entry which is preliminary data.</text>
</comment>
<evidence type="ECO:0000313" key="3">
    <source>
        <dbReference type="EMBL" id="TKJ83637.1"/>
    </source>
</evidence>
<feature type="region of interest" description="Disordered" evidence="1">
    <location>
        <begin position="103"/>
        <end position="126"/>
    </location>
</feature>
<evidence type="ECO:0000313" key="5">
    <source>
        <dbReference type="Proteomes" id="UP000661012"/>
    </source>
</evidence>
<gene>
    <name evidence="3" type="ORF">EpCFBP13511_22480</name>
    <name evidence="2" type="ORF">IFT93_22405</name>
</gene>